<accession>A0A7Z0EI73</accession>
<comment type="caution">
    <text evidence="1">The sequence shown here is derived from an EMBL/GenBank/DDBJ whole genome shotgun (WGS) entry which is preliminary data.</text>
</comment>
<evidence type="ECO:0000313" key="1">
    <source>
        <dbReference type="EMBL" id="NYJ32534.1"/>
    </source>
</evidence>
<keyword evidence="2" id="KW-1185">Reference proteome</keyword>
<protein>
    <submittedName>
        <fullName evidence="1">Uncharacterized protein</fullName>
    </submittedName>
</protein>
<dbReference type="EMBL" id="JACCFS010000001">
    <property type="protein sequence ID" value="NYJ32534.1"/>
    <property type="molecule type" value="Genomic_DNA"/>
</dbReference>
<evidence type="ECO:0000313" key="2">
    <source>
        <dbReference type="Proteomes" id="UP000572051"/>
    </source>
</evidence>
<proteinExistence type="predicted"/>
<dbReference type="Proteomes" id="UP000572051">
    <property type="component" value="Unassembled WGS sequence"/>
</dbReference>
<gene>
    <name evidence="1" type="ORF">HNR10_000415</name>
</gene>
<name>A0A7Z0EI73_9ACTN</name>
<dbReference type="RefSeq" id="WP_179820405.1">
    <property type="nucleotide sequence ID" value="NZ_JACCFS010000001.1"/>
</dbReference>
<dbReference type="AlphaFoldDB" id="A0A7Z0EI73"/>
<reference evidence="1 2" key="1">
    <citation type="submission" date="2020-07" db="EMBL/GenBank/DDBJ databases">
        <title>Sequencing the genomes of 1000 actinobacteria strains.</title>
        <authorList>
            <person name="Klenk H.-P."/>
        </authorList>
    </citation>
    <scope>NUCLEOTIDE SEQUENCE [LARGE SCALE GENOMIC DNA]</scope>
    <source>
        <strain evidence="1 2">DSM 44442</strain>
    </source>
</reference>
<sequence length="70" mass="8127">MDTSPLVRLGDRILERLAPKATASAARCYYQYRCVYRTSTCVNRESRQRRRVCHDSGEIYYGDWVTVGCC</sequence>
<organism evidence="1 2">
    <name type="scientific">Nocardiopsis aegyptia</name>
    <dbReference type="NCBI Taxonomy" id="220378"/>
    <lineage>
        <taxon>Bacteria</taxon>
        <taxon>Bacillati</taxon>
        <taxon>Actinomycetota</taxon>
        <taxon>Actinomycetes</taxon>
        <taxon>Streptosporangiales</taxon>
        <taxon>Nocardiopsidaceae</taxon>
        <taxon>Nocardiopsis</taxon>
    </lineage>
</organism>